<name>A0AAP2S3S4_9PSED</name>
<reference evidence="1" key="1">
    <citation type="submission" date="2019-11" db="EMBL/GenBank/DDBJ databases">
        <title>Epiphytic Pseudomonas syringae from cherry orchards.</title>
        <authorList>
            <person name="Hulin M.T."/>
        </authorList>
    </citation>
    <scope>NUCLEOTIDE SEQUENCE</scope>
    <source>
        <strain evidence="1">PA-2-1F</strain>
    </source>
</reference>
<dbReference type="Pfam" id="PF05534">
    <property type="entry name" value="HicB"/>
    <property type="match status" value="1"/>
</dbReference>
<dbReference type="InterPro" id="IPR010985">
    <property type="entry name" value="Ribbon_hlx_hlx"/>
</dbReference>
<evidence type="ECO:0000313" key="2">
    <source>
        <dbReference type="Proteomes" id="UP000814126"/>
    </source>
</evidence>
<dbReference type="InterPro" id="IPR008651">
    <property type="entry name" value="Uncharacterised_HicB"/>
</dbReference>
<accession>A0AAP2S3S4</accession>
<dbReference type="InterPro" id="IPR035069">
    <property type="entry name" value="TTHA1013/TTHA0281-like"/>
</dbReference>
<organism evidence="1 2">
    <name type="scientific">Pseudomonas poae</name>
    <dbReference type="NCBI Taxonomy" id="200451"/>
    <lineage>
        <taxon>Bacteria</taxon>
        <taxon>Pseudomonadati</taxon>
        <taxon>Pseudomonadota</taxon>
        <taxon>Gammaproteobacteria</taxon>
        <taxon>Pseudomonadales</taxon>
        <taxon>Pseudomonadaceae</taxon>
        <taxon>Pseudomonas</taxon>
    </lineage>
</organism>
<comment type="caution">
    <text evidence="1">The sequence shown here is derived from an EMBL/GenBank/DDBJ whole genome shotgun (WGS) entry which is preliminary data.</text>
</comment>
<proteinExistence type="predicted"/>
<dbReference type="SUPFAM" id="SSF47598">
    <property type="entry name" value="Ribbon-helix-helix"/>
    <property type="match status" value="1"/>
</dbReference>
<dbReference type="RefSeq" id="WP_236326365.1">
    <property type="nucleotide sequence ID" value="NZ_WJZX01000083.1"/>
</dbReference>
<dbReference type="SUPFAM" id="SSF143100">
    <property type="entry name" value="TTHA1013/TTHA0281-like"/>
    <property type="match status" value="1"/>
</dbReference>
<protein>
    <submittedName>
        <fullName evidence="1">Toxin-antitoxin system HicB family antitoxin</fullName>
    </submittedName>
</protein>
<sequence length="148" mass="16884">MTNKTLEYKGFQGSVDFDTQSDEMYGKILHINDLISYAGDSIKDLRIAFEEAVDDYIETCQQLGMEPEKPFSGSFNVRIGIRLHKEIAQYAARKDTSINEVVKEAISCHVSGRHNEVHHHHYPYNEYEASDFIMTTGARARPLLTVVQ</sequence>
<gene>
    <name evidence="1" type="ORF">GIV46_18300</name>
</gene>
<dbReference type="EMBL" id="WJZX01000083">
    <property type="protein sequence ID" value="MCF5656967.1"/>
    <property type="molecule type" value="Genomic_DNA"/>
</dbReference>
<evidence type="ECO:0000313" key="1">
    <source>
        <dbReference type="EMBL" id="MCF5656967.1"/>
    </source>
</evidence>
<dbReference type="GO" id="GO:0006355">
    <property type="term" value="P:regulation of DNA-templated transcription"/>
    <property type="evidence" value="ECO:0007669"/>
    <property type="project" value="InterPro"/>
</dbReference>
<dbReference type="Proteomes" id="UP000814126">
    <property type="component" value="Unassembled WGS sequence"/>
</dbReference>
<dbReference type="AlphaFoldDB" id="A0AAP2S3S4"/>